<dbReference type="GO" id="GO:0010073">
    <property type="term" value="P:meristem maintenance"/>
    <property type="evidence" value="ECO:0007669"/>
    <property type="project" value="InterPro"/>
</dbReference>
<accession>A0AAW2CRR9</accession>
<feature type="domain" description="Aminotransferase-like plant mobile" evidence="2">
    <location>
        <begin position="103"/>
        <end position="460"/>
    </location>
</feature>
<dbReference type="InterPro" id="IPR044824">
    <property type="entry name" value="MAIN-like"/>
</dbReference>
<name>A0AAW2CRR9_9ROSI</name>
<feature type="region of interest" description="Disordered" evidence="1">
    <location>
        <begin position="521"/>
        <end position="540"/>
    </location>
</feature>
<sequence length="740" mass="86062">MCELSHTIIEEREESMISIRSNSKPTFRTAHFLKPSLTLTQDPDLLLPPLPTPTPTPTKPTIRDVKNLPLNVLYRGRRNPQKNWKEWVCSLQSKHQSTWKKAGIYDAIWSSTYQVLRQNELVLGIADRWCPETNSFIFPWAEATITLEDMIVLGGFSVLGSSVKKPIKTKDMLEIEDSLIRIHRRLSPARHYVWMDFFMGSGHKLEHEAFLSLWLSRYVFPTSLYDNVGKHLFPIAICLSRGTRMALAPAVLATIYRDLRLLKEKIDATRVRTIKYKGDSFELDLWAPFQLVQLWIWERFPRLRPIQNLIKRGEPRVARWHKVKRENIEKARLVMDSARDSFQWRPYAAVMTNWLSPKFYRNKEEWVSVGPNMDKEIESFALCMRACELVGLECIEQYLPHRVAMQFGMDQDIPICVPRFNLSHQTAWRNYCRPISDQKLYIPHRLFESDVTTRYMNWWKKSMLPQTYAVKGSTKQPRLQTTMPESSKRHKNTGDVVKERNFKHLEMFDKNRSARFRRVRDGKPSLGTETTLPESSKRHKEAGDFVKERNFKHPEMFDKNISARFRRISDGKPSSGTATSLPENSKRHKEADVVKERNFKHLEMFEKKSTRFIRVGDGKPSSGTQSQYLASLNARGRIVREEKLPVLSKVVGGSQRATEVANDRGTKFSVKSVVTIKVHDEEPRSQSMTSMSKQDLEVRICKLEKELAELKEEYNNRLGKQLRGNVHLSPSSRLQPIGFN</sequence>
<dbReference type="PANTHER" id="PTHR46033:SF67">
    <property type="entry name" value="AMINOTRANSFERASE-LIKE, PLANT MOBILE DOMAIN FAMILY PROTEIN"/>
    <property type="match status" value="1"/>
</dbReference>
<keyword evidence="4" id="KW-1185">Reference proteome</keyword>
<evidence type="ECO:0000313" key="4">
    <source>
        <dbReference type="Proteomes" id="UP001459277"/>
    </source>
</evidence>
<organism evidence="3 4">
    <name type="scientific">Lithocarpus litseifolius</name>
    <dbReference type="NCBI Taxonomy" id="425828"/>
    <lineage>
        <taxon>Eukaryota</taxon>
        <taxon>Viridiplantae</taxon>
        <taxon>Streptophyta</taxon>
        <taxon>Embryophyta</taxon>
        <taxon>Tracheophyta</taxon>
        <taxon>Spermatophyta</taxon>
        <taxon>Magnoliopsida</taxon>
        <taxon>eudicotyledons</taxon>
        <taxon>Gunneridae</taxon>
        <taxon>Pentapetalae</taxon>
        <taxon>rosids</taxon>
        <taxon>fabids</taxon>
        <taxon>Fagales</taxon>
        <taxon>Fagaceae</taxon>
        <taxon>Lithocarpus</taxon>
    </lineage>
</organism>
<dbReference type="InterPro" id="IPR019557">
    <property type="entry name" value="AminoTfrase-like_pln_mobile"/>
</dbReference>
<dbReference type="EMBL" id="JAZDWU010000005">
    <property type="protein sequence ID" value="KAL0000881.1"/>
    <property type="molecule type" value="Genomic_DNA"/>
</dbReference>
<dbReference type="PANTHER" id="PTHR46033">
    <property type="entry name" value="PROTEIN MAIN-LIKE 2"/>
    <property type="match status" value="1"/>
</dbReference>
<dbReference type="Proteomes" id="UP001459277">
    <property type="component" value="Unassembled WGS sequence"/>
</dbReference>
<feature type="region of interest" description="Disordered" evidence="1">
    <location>
        <begin position="472"/>
        <end position="493"/>
    </location>
</feature>
<proteinExistence type="predicted"/>
<feature type="compositionally biased region" description="Polar residues" evidence="1">
    <location>
        <begin position="473"/>
        <end position="485"/>
    </location>
</feature>
<comment type="caution">
    <text evidence="3">The sequence shown here is derived from an EMBL/GenBank/DDBJ whole genome shotgun (WGS) entry which is preliminary data.</text>
</comment>
<protein>
    <recommendedName>
        <fullName evidence="2">Aminotransferase-like plant mobile domain-containing protein</fullName>
    </recommendedName>
</protein>
<reference evidence="3 4" key="1">
    <citation type="submission" date="2024-01" db="EMBL/GenBank/DDBJ databases">
        <title>A telomere-to-telomere, gap-free genome of sweet tea (Lithocarpus litseifolius).</title>
        <authorList>
            <person name="Zhou J."/>
        </authorList>
    </citation>
    <scope>NUCLEOTIDE SEQUENCE [LARGE SCALE GENOMIC DNA]</scope>
    <source>
        <strain evidence="3">Zhou-2022a</strain>
        <tissue evidence="3">Leaf</tissue>
    </source>
</reference>
<evidence type="ECO:0000256" key="1">
    <source>
        <dbReference type="SAM" id="MobiDB-lite"/>
    </source>
</evidence>
<dbReference type="AlphaFoldDB" id="A0AAW2CRR9"/>
<evidence type="ECO:0000259" key="2">
    <source>
        <dbReference type="Pfam" id="PF10536"/>
    </source>
</evidence>
<gene>
    <name evidence="3" type="ORF">SO802_014662</name>
</gene>
<feature type="compositionally biased region" description="Polar residues" evidence="1">
    <location>
        <begin position="572"/>
        <end position="583"/>
    </location>
</feature>
<evidence type="ECO:0000313" key="3">
    <source>
        <dbReference type="EMBL" id="KAL0000881.1"/>
    </source>
</evidence>
<feature type="region of interest" description="Disordered" evidence="1">
    <location>
        <begin position="566"/>
        <end position="590"/>
    </location>
</feature>
<dbReference type="Pfam" id="PF10536">
    <property type="entry name" value="PMD"/>
    <property type="match status" value="1"/>
</dbReference>